<dbReference type="AlphaFoldDB" id="A0A7R7XXR0"/>
<reference evidence="1" key="2">
    <citation type="submission" date="2021-02" db="EMBL/GenBank/DDBJ databases">
        <title>Aspergillus puulaauensis MK2 genome sequence.</title>
        <authorList>
            <person name="Futagami T."/>
            <person name="Mori K."/>
            <person name="Kadooka C."/>
            <person name="Tanaka T."/>
        </authorList>
    </citation>
    <scope>NUCLEOTIDE SEQUENCE</scope>
    <source>
        <strain evidence="1">MK2</strain>
    </source>
</reference>
<dbReference type="Proteomes" id="UP000654913">
    <property type="component" value="Chromosome 7"/>
</dbReference>
<accession>A0A7R7XXR0</accession>
<organism evidence="1 2">
    <name type="scientific">Aspergillus puulaauensis</name>
    <dbReference type="NCBI Taxonomy" id="1220207"/>
    <lineage>
        <taxon>Eukaryota</taxon>
        <taxon>Fungi</taxon>
        <taxon>Dikarya</taxon>
        <taxon>Ascomycota</taxon>
        <taxon>Pezizomycotina</taxon>
        <taxon>Eurotiomycetes</taxon>
        <taxon>Eurotiomycetidae</taxon>
        <taxon>Eurotiales</taxon>
        <taxon>Aspergillaceae</taxon>
        <taxon>Aspergillus</taxon>
    </lineage>
</organism>
<dbReference type="KEGG" id="apuu:APUU_71210S"/>
<reference evidence="1" key="1">
    <citation type="submission" date="2021-01" db="EMBL/GenBank/DDBJ databases">
        <authorList>
            <consortium name="Aspergillus puulaauensis MK2 genome sequencing consortium"/>
            <person name="Kazuki M."/>
            <person name="Futagami T."/>
        </authorList>
    </citation>
    <scope>NUCLEOTIDE SEQUENCE</scope>
    <source>
        <strain evidence="1">MK2</strain>
    </source>
</reference>
<name>A0A7R7XXR0_9EURO</name>
<evidence type="ECO:0000313" key="2">
    <source>
        <dbReference type="Proteomes" id="UP000654913"/>
    </source>
</evidence>
<gene>
    <name evidence="1" type="ORF">APUU_71210S</name>
</gene>
<keyword evidence="2" id="KW-1185">Reference proteome</keyword>
<evidence type="ECO:0000313" key="1">
    <source>
        <dbReference type="EMBL" id="BCS29640.1"/>
    </source>
</evidence>
<dbReference type="EMBL" id="AP024449">
    <property type="protein sequence ID" value="BCS29640.1"/>
    <property type="molecule type" value="Genomic_DNA"/>
</dbReference>
<dbReference type="GeneID" id="64979637"/>
<sequence>MDPRFLGQSESADWMSLGTDINYDSIPDTTFPDSHDSAVICDYAGSLSNAQDDGTSQPPATLEAEPQLSDFEEHAMEGSRDHEPLIDWNFFDIWFAL</sequence>
<proteinExistence type="predicted"/>
<protein>
    <submittedName>
        <fullName evidence="1">Uncharacterized protein</fullName>
    </submittedName>
</protein>
<dbReference type="OrthoDB" id="4324848at2759"/>
<dbReference type="RefSeq" id="XP_041561826.1">
    <property type="nucleotide sequence ID" value="XM_041696169.1"/>
</dbReference>